<feature type="non-terminal residue" evidence="2">
    <location>
        <position position="51"/>
    </location>
</feature>
<evidence type="ECO:0000313" key="2">
    <source>
        <dbReference type="EMBL" id="CAB0017302.1"/>
    </source>
</evidence>
<name>A0A6H5HKJ5_9HEMI</name>
<proteinExistence type="predicted"/>
<feature type="region of interest" description="Disordered" evidence="1">
    <location>
        <begin position="23"/>
        <end position="51"/>
    </location>
</feature>
<evidence type="ECO:0000313" key="3">
    <source>
        <dbReference type="Proteomes" id="UP000479000"/>
    </source>
</evidence>
<dbReference type="Proteomes" id="UP000479000">
    <property type="component" value="Unassembled WGS sequence"/>
</dbReference>
<dbReference type="EMBL" id="CADCXU010031148">
    <property type="protein sequence ID" value="CAB0017302.1"/>
    <property type="molecule type" value="Genomic_DNA"/>
</dbReference>
<dbReference type="AlphaFoldDB" id="A0A6H5HKJ5"/>
<protein>
    <submittedName>
        <fullName evidence="2">Uncharacterized protein</fullName>
    </submittedName>
</protein>
<gene>
    <name evidence="2" type="ORF">NTEN_LOCUS21327</name>
</gene>
<accession>A0A6H5HKJ5</accession>
<evidence type="ECO:0000256" key="1">
    <source>
        <dbReference type="SAM" id="MobiDB-lite"/>
    </source>
</evidence>
<keyword evidence="3" id="KW-1185">Reference proteome</keyword>
<reference evidence="2 3" key="1">
    <citation type="submission" date="2020-02" db="EMBL/GenBank/DDBJ databases">
        <authorList>
            <person name="Ferguson B K."/>
        </authorList>
    </citation>
    <scope>NUCLEOTIDE SEQUENCE [LARGE SCALE GENOMIC DNA]</scope>
</reference>
<sequence length="51" mass="5583">MKKLNARRRLKGAVMAAVASPKWSIDPTASDPDHFSDYGDDDITSAGLYDK</sequence>
<organism evidence="2 3">
    <name type="scientific">Nesidiocoris tenuis</name>
    <dbReference type="NCBI Taxonomy" id="355587"/>
    <lineage>
        <taxon>Eukaryota</taxon>
        <taxon>Metazoa</taxon>
        <taxon>Ecdysozoa</taxon>
        <taxon>Arthropoda</taxon>
        <taxon>Hexapoda</taxon>
        <taxon>Insecta</taxon>
        <taxon>Pterygota</taxon>
        <taxon>Neoptera</taxon>
        <taxon>Paraneoptera</taxon>
        <taxon>Hemiptera</taxon>
        <taxon>Heteroptera</taxon>
        <taxon>Panheteroptera</taxon>
        <taxon>Cimicomorpha</taxon>
        <taxon>Miridae</taxon>
        <taxon>Dicyphina</taxon>
        <taxon>Nesidiocoris</taxon>
    </lineage>
</organism>
<dbReference type="OrthoDB" id="336747at2759"/>